<keyword evidence="3" id="KW-1185">Reference proteome</keyword>
<reference evidence="2 3" key="1">
    <citation type="submission" date="2019-10" db="EMBL/GenBank/DDBJ databases">
        <title>Streptomyces tenebrisbrunneis sp.nov., an endogenous actinomycete isolated from of Lycium ruthenicum.</title>
        <authorList>
            <person name="Ma L."/>
        </authorList>
    </citation>
    <scope>NUCLEOTIDE SEQUENCE [LARGE SCALE GENOMIC DNA]</scope>
    <source>
        <strain evidence="2 3">TRM 66187</strain>
    </source>
</reference>
<dbReference type="InterPro" id="IPR025296">
    <property type="entry name" value="DUF4158"/>
</dbReference>
<comment type="caution">
    <text evidence="2">The sequence shown here is derived from an EMBL/GenBank/DDBJ whole genome shotgun (WGS) entry which is preliminary data.</text>
</comment>
<gene>
    <name evidence="2" type="ORF">GCU69_29480</name>
</gene>
<accession>A0ABQ7FA14</accession>
<protein>
    <submittedName>
        <fullName evidence="2">DUF4158 domain-containing protein</fullName>
    </submittedName>
</protein>
<dbReference type="RefSeq" id="WP_156207681.1">
    <property type="nucleotide sequence ID" value="NZ_WHPN01000411.1"/>
</dbReference>
<evidence type="ECO:0000259" key="1">
    <source>
        <dbReference type="Pfam" id="PF13700"/>
    </source>
</evidence>
<sequence>MRQDWEPNNLTEVWTLLEDDMKRVRNKSETTRLGFAVQICAVRYAGR</sequence>
<dbReference type="Pfam" id="PF13700">
    <property type="entry name" value="DUF4158"/>
    <property type="match status" value="1"/>
</dbReference>
<dbReference type="Proteomes" id="UP000621266">
    <property type="component" value="Unassembled WGS sequence"/>
</dbReference>
<feature type="domain" description="DUF4158" evidence="1">
    <location>
        <begin position="6"/>
        <end position="47"/>
    </location>
</feature>
<proteinExistence type="predicted"/>
<evidence type="ECO:0000313" key="3">
    <source>
        <dbReference type="Proteomes" id="UP000621266"/>
    </source>
</evidence>
<name>A0ABQ7FA14_9ACTN</name>
<dbReference type="EMBL" id="WHPN01000411">
    <property type="protein sequence ID" value="KAF4405597.1"/>
    <property type="molecule type" value="Genomic_DNA"/>
</dbReference>
<evidence type="ECO:0000313" key="2">
    <source>
        <dbReference type="EMBL" id="KAF4405597.1"/>
    </source>
</evidence>
<organism evidence="2 3">
    <name type="scientific">Streptomyces lycii</name>
    <dbReference type="NCBI Taxonomy" id="2654337"/>
    <lineage>
        <taxon>Bacteria</taxon>
        <taxon>Bacillati</taxon>
        <taxon>Actinomycetota</taxon>
        <taxon>Actinomycetes</taxon>
        <taxon>Kitasatosporales</taxon>
        <taxon>Streptomycetaceae</taxon>
        <taxon>Streptomyces</taxon>
    </lineage>
</organism>